<protein>
    <recommendedName>
        <fullName evidence="2">PEGA domain-containing protein</fullName>
    </recommendedName>
</protein>
<dbReference type="InParanoid" id="E9I6V2"/>
<dbReference type="InterPro" id="IPR013229">
    <property type="entry name" value="PEGA"/>
</dbReference>
<evidence type="ECO:0000256" key="1">
    <source>
        <dbReference type="SAM" id="SignalP"/>
    </source>
</evidence>
<feature type="domain" description="PEGA" evidence="2">
    <location>
        <begin position="196"/>
        <end position="255"/>
    </location>
</feature>
<evidence type="ECO:0000313" key="3">
    <source>
        <dbReference type="EMBL" id="EFX60278.1"/>
    </source>
</evidence>
<dbReference type="HOGENOM" id="CLU_1088060_0_0_1"/>
<organism evidence="3 4">
    <name type="scientific">Daphnia pulex</name>
    <name type="common">Water flea</name>
    <dbReference type="NCBI Taxonomy" id="6669"/>
    <lineage>
        <taxon>Eukaryota</taxon>
        <taxon>Metazoa</taxon>
        <taxon>Ecdysozoa</taxon>
        <taxon>Arthropoda</taxon>
        <taxon>Crustacea</taxon>
        <taxon>Branchiopoda</taxon>
        <taxon>Diplostraca</taxon>
        <taxon>Cladocera</taxon>
        <taxon>Anomopoda</taxon>
        <taxon>Daphniidae</taxon>
        <taxon>Daphnia</taxon>
    </lineage>
</organism>
<feature type="non-terminal residue" evidence="3">
    <location>
        <position position="1"/>
    </location>
</feature>
<dbReference type="Pfam" id="PF08308">
    <property type="entry name" value="PEGA"/>
    <property type="match status" value="1"/>
</dbReference>
<name>E9I6V2_DAPPU</name>
<dbReference type="Proteomes" id="UP000000305">
    <property type="component" value="Unassembled WGS sequence"/>
</dbReference>
<dbReference type="EMBL" id="GL736724">
    <property type="protein sequence ID" value="EFX60278.1"/>
    <property type="molecule type" value="Genomic_DNA"/>
</dbReference>
<evidence type="ECO:0000313" key="4">
    <source>
        <dbReference type="Proteomes" id="UP000000305"/>
    </source>
</evidence>
<proteinExistence type="predicted"/>
<gene>
    <name evidence="3" type="ORF">DAPPUDRAFT_278309</name>
</gene>
<evidence type="ECO:0000259" key="2">
    <source>
        <dbReference type="Pfam" id="PF08308"/>
    </source>
</evidence>
<dbReference type="PANTHER" id="PTHR36194">
    <property type="entry name" value="S-LAYER-LIKE PROTEIN"/>
    <property type="match status" value="1"/>
</dbReference>
<feature type="non-terminal residue" evidence="3">
    <location>
        <position position="256"/>
    </location>
</feature>
<dbReference type="AlphaFoldDB" id="E9I6V2"/>
<feature type="signal peptide" evidence="1">
    <location>
        <begin position="1"/>
        <end position="38"/>
    </location>
</feature>
<dbReference type="PANTHER" id="PTHR36194:SF1">
    <property type="entry name" value="S-LAYER-LIKE PROTEIN"/>
    <property type="match status" value="1"/>
</dbReference>
<reference evidence="3 4" key="1">
    <citation type="journal article" date="2011" name="Science">
        <title>The ecoresponsive genome of Daphnia pulex.</title>
        <authorList>
            <person name="Colbourne J.K."/>
            <person name="Pfrender M.E."/>
            <person name="Gilbert D."/>
            <person name="Thomas W.K."/>
            <person name="Tucker A."/>
            <person name="Oakley T.H."/>
            <person name="Tokishita S."/>
            <person name="Aerts A."/>
            <person name="Arnold G.J."/>
            <person name="Basu M.K."/>
            <person name="Bauer D.J."/>
            <person name="Caceres C.E."/>
            <person name="Carmel L."/>
            <person name="Casola C."/>
            <person name="Choi J.H."/>
            <person name="Detter J.C."/>
            <person name="Dong Q."/>
            <person name="Dusheyko S."/>
            <person name="Eads B.D."/>
            <person name="Frohlich T."/>
            <person name="Geiler-Samerotte K.A."/>
            <person name="Gerlach D."/>
            <person name="Hatcher P."/>
            <person name="Jogdeo S."/>
            <person name="Krijgsveld J."/>
            <person name="Kriventseva E.V."/>
            <person name="Kultz D."/>
            <person name="Laforsch C."/>
            <person name="Lindquist E."/>
            <person name="Lopez J."/>
            <person name="Manak J.R."/>
            <person name="Muller J."/>
            <person name="Pangilinan J."/>
            <person name="Patwardhan R.P."/>
            <person name="Pitluck S."/>
            <person name="Pritham E.J."/>
            <person name="Rechtsteiner A."/>
            <person name="Rho M."/>
            <person name="Rogozin I.B."/>
            <person name="Sakarya O."/>
            <person name="Salamov A."/>
            <person name="Schaack S."/>
            <person name="Shapiro H."/>
            <person name="Shiga Y."/>
            <person name="Skalitzky C."/>
            <person name="Smith Z."/>
            <person name="Souvorov A."/>
            <person name="Sung W."/>
            <person name="Tang Z."/>
            <person name="Tsuchiya D."/>
            <person name="Tu H."/>
            <person name="Vos H."/>
            <person name="Wang M."/>
            <person name="Wolf Y.I."/>
            <person name="Yamagata H."/>
            <person name="Yamada T."/>
            <person name="Ye Y."/>
            <person name="Shaw J.R."/>
            <person name="Andrews J."/>
            <person name="Crease T.J."/>
            <person name="Tang H."/>
            <person name="Lucas S.M."/>
            <person name="Robertson H.M."/>
            <person name="Bork P."/>
            <person name="Koonin E.V."/>
            <person name="Zdobnov E.M."/>
            <person name="Grigoriev I.V."/>
            <person name="Lynch M."/>
            <person name="Boore J.L."/>
        </authorList>
    </citation>
    <scope>NUCLEOTIDE SEQUENCE [LARGE SCALE GENOMIC DNA]</scope>
</reference>
<accession>E9I6V2</accession>
<dbReference type="KEGG" id="dpx:DAPPUDRAFT_278309"/>
<feature type="chain" id="PRO_5003238721" description="PEGA domain-containing protein" evidence="1">
    <location>
        <begin position="39"/>
        <end position="256"/>
    </location>
</feature>
<keyword evidence="4" id="KW-1185">Reference proteome</keyword>
<keyword evidence="1" id="KW-0732">Signal</keyword>
<sequence length="256" mass="26705">CTTASTKTAESTITLLACAMRFAAWLLLLGVLSSSARAETPPPDTRVRTVVMGIAPRRGVKDKTLALALSDVLLATYARDTTRLVIGPDDIRRALEWESSRQQAGCDDSKCLAEVGSALDASRIVSGALDAVGNVIIFSLSEIDAKTLEPVARVQEEVSKDEAALLDATRRLSTELLKAAHTAGPKAPRVSARGTGGIDIGSDPRGAAVFVDGIESGVTPTSVNNLAAGRHAVVLKRDGYVNAELDAPVSEGGTTK</sequence>